<evidence type="ECO:0000313" key="2">
    <source>
        <dbReference type="Proteomes" id="UP000037035"/>
    </source>
</evidence>
<dbReference type="EMBL" id="LAVV01010089">
    <property type="protein sequence ID" value="KNZ49569.1"/>
    <property type="molecule type" value="Genomic_DNA"/>
</dbReference>
<protein>
    <submittedName>
        <fullName evidence="1">Uncharacterized protein</fullName>
    </submittedName>
</protein>
<reference evidence="1 2" key="1">
    <citation type="submission" date="2015-08" db="EMBL/GenBank/DDBJ databases">
        <title>Next Generation Sequencing and Analysis of the Genome of Puccinia sorghi L Schw, the Causal Agent of Maize Common Rust.</title>
        <authorList>
            <person name="Rochi L."/>
            <person name="Burguener G."/>
            <person name="Darino M."/>
            <person name="Turjanski A."/>
            <person name="Kreff E."/>
            <person name="Dieguez M.J."/>
            <person name="Sacco F."/>
        </authorList>
    </citation>
    <scope>NUCLEOTIDE SEQUENCE [LARGE SCALE GENOMIC DNA]</scope>
    <source>
        <strain evidence="1 2">RO10H11247</strain>
    </source>
</reference>
<gene>
    <name evidence="1" type="ORF">VP01_4931g1</name>
</gene>
<organism evidence="1 2">
    <name type="scientific">Puccinia sorghi</name>
    <dbReference type="NCBI Taxonomy" id="27349"/>
    <lineage>
        <taxon>Eukaryota</taxon>
        <taxon>Fungi</taxon>
        <taxon>Dikarya</taxon>
        <taxon>Basidiomycota</taxon>
        <taxon>Pucciniomycotina</taxon>
        <taxon>Pucciniomycetes</taxon>
        <taxon>Pucciniales</taxon>
        <taxon>Pucciniaceae</taxon>
        <taxon>Puccinia</taxon>
    </lineage>
</organism>
<proteinExistence type="predicted"/>
<sequence length="199" mass="22404">MAFQNNNDLENILPTSKPNTTGMFLGNQNMNIDQTASRISTVFLPPRATNHGRNHTYQGRLPNQGNNPATNQAQTCTTGTYRVPDEPEDIVEPRINSITGRRKFAIIKAWNLCYEGNNFHEFLDQFEQAADVYGAVGAHMVEIWRDSHARIQHTIKDIYNLVEETDLPKTCSELLSMRCAVIIHSAGAQQLIFDTNPIC</sequence>
<accession>A0A0L6UM12</accession>
<name>A0A0L6UM12_9BASI</name>
<comment type="caution">
    <text evidence="1">The sequence shown here is derived from an EMBL/GenBank/DDBJ whole genome shotgun (WGS) entry which is preliminary data.</text>
</comment>
<dbReference type="AlphaFoldDB" id="A0A0L6UM12"/>
<keyword evidence="2" id="KW-1185">Reference proteome</keyword>
<dbReference type="Proteomes" id="UP000037035">
    <property type="component" value="Unassembled WGS sequence"/>
</dbReference>
<dbReference type="VEuPathDB" id="FungiDB:VP01_4931g1"/>
<evidence type="ECO:0000313" key="1">
    <source>
        <dbReference type="EMBL" id="KNZ49569.1"/>
    </source>
</evidence>